<comment type="caution">
    <text evidence="2">The sequence shown here is derived from an EMBL/GenBank/DDBJ whole genome shotgun (WGS) entry which is preliminary data.</text>
</comment>
<feature type="transmembrane region" description="Helical" evidence="1">
    <location>
        <begin position="12"/>
        <end position="33"/>
    </location>
</feature>
<dbReference type="Proteomes" id="UP001232445">
    <property type="component" value="Unassembled WGS sequence"/>
</dbReference>
<keyword evidence="1" id="KW-0812">Transmembrane</keyword>
<dbReference type="EMBL" id="JAUSUQ010000035">
    <property type="protein sequence ID" value="MDQ0341133.1"/>
    <property type="molecule type" value="Genomic_DNA"/>
</dbReference>
<evidence type="ECO:0000256" key="1">
    <source>
        <dbReference type="SAM" id="Phobius"/>
    </source>
</evidence>
<gene>
    <name evidence="2" type="ORF">J2S00_003977</name>
</gene>
<accession>A0ABU0CYA6</accession>
<keyword evidence="1" id="KW-1133">Transmembrane helix</keyword>
<sequence length="59" mass="6851">MRHGGLRKMDAWLFLGAWIFSGIFFVFVTYHYFRKIADLEIAAAEEEQKEAVKQADKVA</sequence>
<reference evidence="2 3" key="1">
    <citation type="submission" date="2023-07" db="EMBL/GenBank/DDBJ databases">
        <title>Genomic Encyclopedia of Type Strains, Phase IV (KMG-IV): sequencing the most valuable type-strain genomes for metagenomic binning, comparative biology and taxonomic classification.</title>
        <authorList>
            <person name="Goeker M."/>
        </authorList>
    </citation>
    <scope>NUCLEOTIDE SEQUENCE [LARGE SCALE GENOMIC DNA]</scope>
    <source>
        <strain evidence="2 3">DSM 17740</strain>
    </source>
</reference>
<name>A0ABU0CYA6_9BACI</name>
<evidence type="ECO:0000313" key="3">
    <source>
        <dbReference type="Proteomes" id="UP001232445"/>
    </source>
</evidence>
<keyword evidence="1" id="KW-0472">Membrane</keyword>
<organism evidence="2 3">
    <name type="scientific">Caldalkalibacillus uzonensis</name>
    <dbReference type="NCBI Taxonomy" id="353224"/>
    <lineage>
        <taxon>Bacteria</taxon>
        <taxon>Bacillati</taxon>
        <taxon>Bacillota</taxon>
        <taxon>Bacilli</taxon>
        <taxon>Bacillales</taxon>
        <taxon>Bacillaceae</taxon>
        <taxon>Caldalkalibacillus</taxon>
    </lineage>
</organism>
<protein>
    <submittedName>
        <fullName evidence="2">Uncharacterized protein</fullName>
    </submittedName>
</protein>
<keyword evidence="3" id="KW-1185">Reference proteome</keyword>
<evidence type="ECO:0000313" key="2">
    <source>
        <dbReference type="EMBL" id="MDQ0341133.1"/>
    </source>
</evidence>
<proteinExistence type="predicted"/>